<keyword evidence="12" id="KW-1185">Reference proteome</keyword>
<dbReference type="InterPro" id="IPR029058">
    <property type="entry name" value="AB_hydrolase_fold"/>
</dbReference>
<dbReference type="Proteomes" id="UP000286114">
    <property type="component" value="Unassembled WGS sequence"/>
</dbReference>
<dbReference type="InterPro" id="IPR014756">
    <property type="entry name" value="Ig_E-set"/>
</dbReference>
<keyword evidence="5" id="KW-0858">Xylan degradation</keyword>
<keyword evidence="5" id="KW-0119">Carbohydrate metabolism</keyword>
<dbReference type="GO" id="GO:0016747">
    <property type="term" value="F:acyltransferase activity, transferring groups other than amino-acyl groups"/>
    <property type="evidence" value="ECO:0007669"/>
    <property type="project" value="TreeGrafter"/>
</dbReference>
<accession>A0A413XE23</accession>
<evidence type="ECO:0000313" key="6">
    <source>
        <dbReference type="EMBL" id="RHE22196.1"/>
    </source>
</evidence>
<dbReference type="Proteomes" id="UP000431575">
    <property type="component" value="Unassembled WGS sequence"/>
</dbReference>
<dbReference type="InterPro" id="IPR032640">
    <property type="entry name" value="AMPK1_CBM"/>
</dbReference>
<evidence type="ECO:0000313" key="12">
    <source>
        <dbReference type="Proteomes" id="UP001196342"/>
    </source>
</evidence>
<dbReference type="Pfam" id="PF00756">
    <property type="entry name" value="Esterase"/>
    <property type="match status" value="1"/>
</dbReference>
<dbReference type="InterPro" id="IPR000801">
    <property type="entry name" value="Esterase-like"/>
</dbReference>
<dbReference type="Proteomes" id="UP001196342">
    <property type="component" value="Unassembled WGS sequence"/>
</dbReference>
<evidence type="ECO:0000313" key="9">
    <source>
        <dbReference type="Proteomes" id="UP000283766"/>
    </source>
</evidence>
<gene>
    <name evidence="7" type="ORF">DW216_13805</name>
    <name evidence="6" type="ORF">DW758_13290</name>
    <name evidence="5" type="ORF">DW873_05320</name>
    <name evidence="3" type="ORF">GAP41_12045</name>
    <name evidence="4" type="ORF">JQN06_18970</name>
</gene>
<reference evidence="4 12" key="3">
    <citation type="submission" date="2020-12" db="EMBL/GenBank/DDBJ databases">
        <title>Microorganisms.</title>
        <authorList>
            <person name="Matos J."/>
            <person name="Faleiro L."/>
            <person name="Duarte I."/>
        </authorList>
    </citation>
    <scope>NUCLEOTIDE SEQUENCE [LARGE SCALE GENOMIC DNA]</scope>
    <source>
        <strain evidence="4 12">PtFD3Pch2</strain>
    </source>
</reference>
<dbReference type="Proteomes" id="UP000283766">
    <property type="component" value="Unassembled WGS sequence"/>
</dbReference>
<dbReference type="Pfam" id="PF16561">
    <property type="entry name" value="AMPK1_CBM"/>
    <property type="match status" value="1"/>
</dbReference>
<sequence>MKSKFILTAFFCVCGIMPMAAQWQRTPTPNDTLQSVKVLSDGRIALNIYAPQAKKVDIEGDIIPWGKKPDVMKSVSGVWTVTVPPVKAGAYRYHFIVDGVKVFDPKSPEAHEISAVLKVEAKDGDFFSMKEDVAHGAIAQRYYHSKTLKTTRRLHVWTPAGYEKSVEKLPVLYLIHGGGDTDLAWPTVGCAGNILDNLLAENKMQPMIVVMPNGSIATENLMDEVPLFAKDLMNDIIPYIEANYRVLTDKDHRALAGLSMGGMETLEAGLNHYKEFGYLWVLSSGWFETNKKMYAERSTYLKTIAQDFNHTVHALHFTQGGPEDIAYNNCKAMLKLFDAAGINYKYSEAPGGHTWYTWRNDLYNLAQQLFKY</sequence>
<dbReference type="EMBL" id="QSJZ01000011">
    <property type="protein sequence ID" value="RHE22196.1"/>
    <property type="molecule type" value="Genomic_DNA"/>
</dbReference>
<proteinExistence type="predicted"/>
<dbReference type="InterPro" id="IPR050583">
    <property type="entry name" value="Mycobacterial_A85_antigen"/>
</dbReference>
<dbReference type="Proteomes" id="UP000283601">
    <property type="component" value="Unassembled WGS sequence"/>
</dbReference>
<dbReference type="EMBL" id="JAFBJK010000007">
    <property type="protein sequence ID" value="MBT8728210.1"/>
    <property type="molecule type" value="Genomic_DNA"/>
</dbReference>
<dbReference type="Gene3D" id="2.60.40.10">
    <property type="entry name" value="Immunoglobulins"/>
    <property type="match status" value="1"/>
</dbReference>
<dbReference type="InterPro" id="IPR013783">
    <property type="entry name" value="Ig-like_fold"/>
</dbReference>
<reference evidence="8 9" key="1">
    <citation type="submission" date="2018-08" db="EMBL/GenBank/DDBJ databases">
        <title>A genome reference for cultivated species of the human gut microbiota.</title>
        <authorList>
            <person name="Zou Y."/>
            <person name="Xue W."/>
            <person name="Luo G."/>
        </authorList>
    </citation>
    <scope>NUCLEOTIDE SEQUENCE [LARGE SCALE GENOMIC DNA]</scope>
    <source>
        <strain evidence="7 9">AM18-14LB</strain>
        <strain evidence="6 8">AM29-12AC</strain>
        <strain evidence="5 10">AM39-1</strain>
    </source>
</reference>
<evidence type="ECO:0000313" key="8">
    <source>
        <dbReference type="Proteomes" id="UP000283601"/>
    </source>
</evidence>
<evidence type="ECO:0000256" key="1">
    <source>
        <dbReference type="SAM" id="SignalP"/>
    </source>
</evidence>
<evidence type="ECO:0000313" key="11">
    <source>
        <dbReference type="Proteomes" id="UP000431575"/>
    </source>
</evidence>
<dbReference type="AlphaFoldDB" id="A0A413XE23"/>
<keyword evidence="5" id="KW-0326">Glycosidase</keyword>
<evidence type="ECO:0000313" key="5">
    <source>
        <dbReference type="EMBL" id="RHB75565.1"/>
    </source>
</evidence>
<dbReference type="GO" id="GO:0045493">
    <property type="term" value="P:xylan catabolic process"/>
    <property type="evidence" value="ECO:0007669"/>
    <property type="project" value="UniProtKB-KW"/>
</dbReference>
<dbReference type="PANTHER" id="PTHR48098:SF1">
    <property type="entry name" value="DIACYLGLYCEROL ACYLTRANSFERASE_MYCOLYLTRANSFERASE AG85A"/>
    <property type="match status" value="1"/>
</dbReference>
<dbReference type="GO" id="GO:0016798">
    <property type="term" value="F:hydrolase activity, acting on glycosyl bonds"/>
    <property type="evidence" value="ECO:0007669"/>
    <property type="project" value="UniProtKB-KW"/>
</dbReference>
<dbReference type="EMBL" id="QRJL01000009">
    <property type="protein sequence ID" value="RHH29336.1"/>
    <property type="molecule type" value="Genomic_DNA"/>
</dbReference>
<dbReference type="Gene3D" id="3.40.50.1820">
    <property type="entry name" value="alpha/beta hydrolase"/>
    <property type="match status" value="1"/>
</dbReference>
<feature type="domain" description="AMP-activated protein kinase glycogen-binding" evidence="2">
    <location>
        <begin position="51"/>
        <end position="112"/>
    </location>
</feature>
<dbReference type="EMBL" id="WCTM01000006">
    <property type="protein sequence ID" value="KAB4242347.1"/>
    <property type="molecule type" value="Genomic_DNA"/>
</dbReference>
<feature type="signal peptide" evidence="1">
    <location>
        <begin position="1"/>
        <end position="20"/>
    </location>
</feature>
<dbReference type="EMBL" id="QSHA01000003">
    <property type="protein sequence ID" value="RHB75565.1"/>
    <property type="molecule type" value="Genomic_DNA"/>
</dbReference>
<evidence type="ECO:0000259" key="2">
    <source>
        <dbReference type="Pfam" id="PF16561"/>
    </source>
</evidence>
<dbReference type="PANTHER" id="PTHR48098">
    <property type="entry name" value="ENTEROCHELIN ESTERASE-RELATED"/>
    <property type="match status" value="1"/>
</dbReference>
<name>A0A413XE23_BACUN</name>
<protein>
    <submittedName>
        <fullName evidence="5">Endo-1,4-beta-xylanase Z</fullName>
    </submittedName>
</protein>
<evidence type="ECO:0000313" key="3">
    <source>
        <dbReference type="EMBL" id="KAB4242347.1"/>
    </source>
</evidence>
<comment type="caution">
    <text evidence="5">The sequence shown here is derived from an EMBL/GenBank/DDBJ whole genome shotgun (WGS) entry which is preliminary data.</text>
</comment>
<reference evidence="3 11" key="2">
    <citation type="journal article" date="2019" name="Nat. Med.">
        <title>A library of human gut bacterial isolates paired with longitudinal multiomics data enables mechanistic microbiome research.</title>
        <authorList>
            <person name="Poyet M."/>
            <person name="Groussin M."/>
            <person name="Gibbons S.M."/>
            <person name="Avila-Pacheco J."/>
            <person name="Jiang X."/>
            <person name="Kearney S.M."/>
            <person name="Perrotta A.R."/>
            <person name="Berdy B."/>
            <person name="Zhao S."/>
            <person name="Lieberman T.D."/>
            <person name="Swanson P.K."/>
            <person name="Smith M."/>
            <person name="Roesemann S."/>
            <person name="Alexander J.E."/>
            <person name="Rich S.A."/>
            <person name="Livny J."/>
            <person name="Vlamakis H."/>
            <person name="Clish C."/>
            <person name="Bullock K."/>
            <person name="Deik A."/>
            <person name="Scott J."/>
            <person name="Pierce K.A."/>
            <person name="Xavier R.J."/>
            <person name="Alm E.J."/>
        </authorList>
    </citation>
    <scope>NUCLEOTIDE SEQUENCE [LARGE SCALE GENOMIC DNA]</scope>
    <source>
        <strain evidence="3 11">BIOML-A6</strain>
    </source>
</reference>
<keyword evidence="5" id="KW-0624">Polysaccharide degradation</keyword>
<dbReference type="SUPFAM" id="SSF81296">
    <property type="entry name" value="E set domains"/>
    <property type="match status" value="1"/>
</dbReference>
<keyword evidence="1" id="KW-0732">Signal</keyword>
<evidence type="ECO:0000313" key="10">
    <source>
        <dbReference type="Proteomes" id="UP000286114"/>
    </source>
</evidence>
<dbReference type="SUPFAM" id="SSF53474">
    <property type="entry name" value="alpha/beta-Hydrolases"/>
    <property type="match status" value="1"/>
</dbReference>
<organism evidence="5 10">
    <name type="scientific">Bacteroides uniformis</name>
    <dbReference type="NCBI Taxonomy" id="820"/>
    <lineage>
        <taxon>Bacteria</taxon>
        <taxon>Pseudomonadati</taxon>
        <taxon>Bacteroidota</taxon>
        <taxon>Bacteroidia</taxon>
        <taxon>Bacteroidales</taxon>
        <taxon>Bacteroidaceae</taxon>
        <taxon>Bacteroides</taxon>
    </lineage>
</organism>
<evidence type="ECO:0000313" key="7">
    <source>
        <dbReference type="EMBL" id="RHH29336.1"/>
    </source>
</evidence>
<keyword evidence="5" id="KW-0378">Hydrolase</keyword>
<evidence type="ECO:0000313" key="4">
    <source>
        <dbReference type="EMBL" id="MBT8728210.1"/>
    </source>
</evidence>
<feature type="chain" id="PRO_5044602449" evidence="1">
    <location>
        <begin position="21"/>
        <end position="372"/>
    </location>
</feature>